<evidence type="ECO:0000256" key="3">
    <source>
        <dbReference type="ARBA" id="ARBA00022679"/>
    </source>
</evidence>
<dbReference type="AlphaFoldDB" id="A0A058ZV93"/>
<dbReference type="SUPFAM" id="SSF53756">
    <property type="entry name" value="UDP-Glycosyltransferase/glycogen phosphorylase"/>
    <property type="match status" value="1"/>
</dbReference>
<evidence type="ECO:0000256" key="2">
    <source>
        <dbReference type="ARBA" id="ARBA00022676"/>
    </source>
</evidence>
<dbReference type="KEGG" id="egr:104429144"/>
<dbReference type="PANTHER" id="PTHR11926">
    <property type="entry name" value="GLUCOSYL/GLUCURONOSYL TRANSFERASES"/>
    <property type="match status" value="1"/>
</dbReference>
<reference evidence="6" key="2">
    <citation type="journal article" date="2014" name="Nature">
        <title>The genome of Eucalyptus grandis.</title>
        <authorList>
            <person name="Myburg A.A."/>
            <person name="Grattapaglia D."/>
            <person name="Tuskan G.A."/>
            <person name="Hellsten U."/>
            <person name="Hayes R.D."/>
            <person name="Grimwood J."/>
            <person name="Jenkins J."/>
            <person name="Lindquist E."/>
            <person name="Tice H."/>
            <person name="Bauer D."/>
            <person name="Goodstein D.M."/>
            <person name="Dubchak I."/>
            <person name="Poliakov A."/>
            <person name="Mizrachi E."/>
            <person name="Kullan A.R."/>
            <person name="Hussey S.G."/>
            <person name="Pinard D."/>
            <person name="van der Merwe K."/>
            <person name="Singh P."/>
            <person name="van Jaarsveld I."/>
            <person name="Silva-Junior O.B."/>
            <person name="Togawa R.C."/>
            <person name="Pappas M.R."/>
            <person name="Faria D.A."/>
            <person name="Sansaloni C.P."/>
            <person name="Petroli C.D."/>
            <person name="Yang X."/>
            <person name="Ranjan P."/>
            <person name="Tschaplinski T.J."/>
            <person name="Ye C.Y."/>
            <person name="Li T."/>
            <person name="Sterck L."/>
            <person name="Vanneste K."/>
            <person name="Murat F."/>
            <person name="Soler M."/>
            <person name="Clemente H.S."/>
            <person name="Saidi N."/>
            <person name="Cassan-Wang H."/>
            <person name="Dunand C."/>
            <person name="Hefer C.A."/>
            <person name="Bornberg-Bauer E."/>
            <person name="Kersting A.R."/>
            <person name="Vining K."/>
            <person name="Amarasinghe V."/>
            <person name="Ranik M."/>
            <person name="Naithani S."/>
            <person name="Elser J."/>
            <person name="Boyd A.E."/>
            <person name="Liston A."/>
            <person name="Spatafora J.W."/>
            <person name="Dharmwardhana P."/>
            <person name="Raja R."/>
            <person name="Sullivan C."/>
            <person name="Romanel E."/>
            <person name="Alves-Ferreira M."/>
            <person name="Kulheim C."/>
            <person name="Foley W."/>
            <person name="Carocha V."/>
            <person name="Paiva J."/>
            <person name="Kudrna D."/>
            <person name="Brommonschenkel S.H."/>
            <person name="Pasquali G."/>
            <person name="Byrne M."/>
            <person name="Rigault P."/>
            <person name="Tibbits J."/>
            <person name="Spokevicius A."/>
            <person name="Jones R.C."/>
            <person name="Steane D.A."/>
            <person name="Vaillancourt R.E."/>
            <person name="Potts B.M."/>
            <person name="Joubert F."/>
            <person name="Barry K."/>
            <person name="Pappas G.J."/>
            <person name="Strauss S.H."/>
            <person name="Jaiswal P."/>
            <person name="Grima-Pettenati J."/>
            <person name="Salse J."/>
            <person name="Van de Peer Y."/>
            <person name="Rokhsar D.S."/>
            <person name="Schmutz J."/>
        </authorList>
    </citation>
    <scope>NUCLEOTIDE SEQUENCE</scope>
    <source>
        <tissue evidence="6">Leaf extractions</tissue>
    </source>
</reference>
<dbReference type="OMA" id="FESKDQW"/>
<evidence type="ECO:0000256" key="4">
    <source>
        <dbReference type="RuleBase" id="RU003718"/>
    </source>
</evidence>
<evidence type="ECO:0000256" key="5">
    <source>
        <dbReference type="RuleBase" id="RU362057"/>
    </source>
</evidence>
<accession>A0A058ZV93</accession>
<evidence type="ECO:0000313" key="8">
    <source>
        <dbReference type="Proteomes" id="UP000030711"/>
    </source>
</evidence>
<dbReference type="GO" id="GO:0005737">
    <property type="term" value="C:cytoplasm"/>
    <property type="evidence" value="ECO:0000318"/>
    <property type="project" value="GO_Central"/>
</dbReference>
<dbReference type="PANTHER" id="PTHR11926:SF870">
    <property type="entry name" value="UDP-GLYCOSYLTRANSFERASE 75B1"/>
    <property type="match status" value="1"/>
</dbReference>
<sequence length="468" mass="50801">MANPNFLIVAFAGQSHINPAFQLAGRLLRTGASVTFTTTTTAHRSMSGIQASDRLTFATYSDGAEEGPKLSNFSLEQHMEDSARRCSEAVRQIIEASRGKGENFTCIFYTAVAPWVGEVARCYDIPSGVLWIQPATLFEIYYYYINGYGDSITNESNDPSSPTQLPGLPPLTGRDVPTFLTPGSPFRFLFTLIEKEIQSLKGDRKARLLVNSFDALESEQLNAIDELKMVAVGPLLPSLEGRGSSGASPGGDLFLGSRDYIEWLDTQPAASVVYISFGSISALSKPQKEEMARGLLSTGRPFLWVIKKALIMDGGDGDGKQEESEDQLSCMEELQKQGMIVPWCSQVEVLSHPSVGCFVTHCGWNSTLESVVCGVPMVAFPLWADQLANAMLIQDVWKVGVRVSGNERGVVEGEELTRCLEMVLGGGERSEGMRGNAKRLKDAAREAGKEGGCADKNLKALLEELVSG</sequence>
<reference evidence="7" key="1">
    <citation type="submission" date="2013-07" db="EMBL/GenBank/DDBJ databases">
        <title>The genome of Eucalyptus grandis.</title>
        <authorList>
            <person name="Schmutz J."/>
            <person name="Hayes R."/>
            <person name="Myburg A."/>
            <person name="Tuskan G."/>
            <person name="Grattapaglia D."/>
            <person name="Rokhsar D.S."/>
        </authorList>
    </citation>
    <scope>NUCLEOTIDE SEQUENCE</scope>
    <source>
        <tissue evidence="7">Leaf extractions</tissue>
    </source>
</reference>
<evidence type="ECO:0000313" key="7">
    <source>
        <dbReference type="EMBL" id="KCW45291.1"/>
    </source>
</evidence>
<name>A0A058ZV93_EUCGR</name>
<dbReference type="Gene3D" id="3.40.50.2000">
    <property type="entry name" value="Glycogen Phosphorylase B"/>
    <property type="match status" value="2"/>
</dbReference>
<keyword evidence="2 4" id="KW-0328">Glycosyltransferase</keyword>
<protein>
    <recommendedName>
        <fullName evidence="5">Glycosyltransferase</fullName>
        <ecNumber evidence="5">2.4.1.-</ecNumber>
    </recommendedName>
</protein>
<evidence type="ECO:0000313" key="6">
    <source>
        <dbReference type="EMBL" id="KAK2632810.1"/>
    </source>
</evidence>
<proteinExistence type="inferred from homology"/>
<dbReference type="InterPro" id="IPR035595">
    <property type="entry name" value="UDP_glycos_trans_CS"/>
</dbReference>
<comment type="similarity">
    <text evidence="1 4">Belongs to the UDP-glycosyltransferase family.</text>
</comment>
<dbReference type="eggNOG" id="KOG1192">
    <property type="taxonomic scope" value="Eukaryota"/>
</dbReference>
<gene>
    <name evidence="7" type="ORF">EUGRSUZ_L01047</name>
</gene>
<dbReference type="InterPro" id="IPR002213">
    <property type="entry name" value="UDP_glucos_trans"/>
</dbReference>
<dbReference type="CDD" id="cd03784">
    <property type="entry name" value="GT1_Gtf-like"/>
    <property type="match status" value="1"/>
</dbReference>
<dbReference type="EMBL" id="KK198860">
    <property type="protein sequence ID" value="KCW45291.1"/>
    <property type="molecule type" value="Genomic_DNA"/>
</dbReference>
<evidence type="ECO:0000256" key="1">
    <source>
        <dbReference type="ARBA" id="ARBA00009995"/>
    </source>
</evidence>
<dbReference type="GO" id="GO:0080043">
    <property type="term" value="F:quercetin 3-O-glucosyltransferase activity"/>
    <property type="evidence" value="ECO:0000318"/>
    <property type="project" value="GO_Central"/>
</dbReference>
<dbReference type="FunFam" id="3.40.50.2000:FF:000019">
    <property type="entry name" value="Glycosyltransferase"/>
    <property type="match status" value="1"/>
</dbReference>
<dbReference type="PROSITE" id="PS00375">
    <property type="entry name" value="UDPGT"/>
    <property type="match status" value="1"/>
</dbReference>
<dbReference type="EMBL" id="MU848345">
    <property type="protein sequence ID" value="KAK2632810.1"/>
    <property type="molecule type" value="Genomic_DNA"/>
</dbReference>
<dbReference type="EC" id="2.4.1.-" evidence="5"/>
<reference evidence="6" key="3">
    <citation type="submission" date="2023-04" db="EMBL/GenBank/DDBJ databases">
        <title>WGS assembly of Eucalyptus grandis.</title>
        <authorList>
            <person name="Myburg A."/>
            <person name="Grattapaglia D."/>
            <person name="Tuskan G."/>
            <person name="Hellsten U."/>
            <person name="Hayes R."/>
            <person name="Grimwood J."/>
            <person name="Jenkins J."/>
            <person name="Lindquist E."/>
            <person name="Tice H."/>
            <person name="Bauer D."/>
            <person name="Goodstein D."/>
            <person name="Dubchak I."/>
            <person name="Poliakov A."/>
            <person name="Mizrachi E."/>
            <person name="Kullan A."/>
            <person name="Hussey S."/>
            <person name="Pinard D."/>
            <person name="Van D."/>
            <person name="Singh P."/>
            <person name="Van J."/>
            <person name="Silva-Junior O."/>
            <person name="Togawa R."/>
            <person name="Pappas M."/>
            <person name="Faria D."/>
            <person name="Sansaloni C."/>
            <person name="Petroli C."/>
            <person name="Yang X."/>
            <person name="Ranjan P."/>
            <person name="Tschaplinski T."/>
            <person name="Ye C."/>
            <person name="Li T."/>
            <person name="Sterck L."/>
            <person name="Vanneste K."/>
            <person name="Murat F."/>
            <person name="Soler M."/>
            <person name="Clemente H."/>
            <person name="Saidi N."/>
            <person name="Cassan-Wang H."/>
            <person name="Dunand C."/>
            <person name="Hefer C."/>
            <person name="Bornberg-Bauer E."/>
            <person name="Kersting A."/>
            <person name="Vining K."/>
            <person name="Amarasinghe V."/>
            <person name="Ranik M."/>
            <person name="Naithani S."/>
            <person name="Elser J."/>
            <person name="Boyd A."/>
            <person name="Liston A."/>
            <person name="Spatafora J."/>
            <person name="Dharmwardhana P."/>
            <person name="Raja R."/>
            <person name="Sullivan C."/>
            <person name="Romanel E."/>
            <person name="Alves-Ferreira M."/>
            <person name="Kulheim C."/>
            <person name="Foley W."/>
            <person name="Carocha V."/>
            <person name="Paiva J."/>
            <person name="Kudrna D."/>
            <person name="Brommonschenkel S."/>
            <person name="Pasquali G."/>
            <person name="Byrne M."/>
            <person name="Rigault P."/>
            <person name="Tibbits J."/>
            <person name="Spokevicius A."/>
            <person name="Jones R."/>
            <person name="Steane D."/>
            <person name="Vaillancourt R."/>
            <person name="Potts B."/>
            <person name="Joubert F."/>
            <person name="Barry K."/>
            <person name="Pappas G."/>
            <person name="Strauss S."/>
            <person name="Jaiswal P."/>
            <person name="Grima-Pettenati J."/>
            <person name="Salse J."/>
            <person name="Van D."/>
            <person name="Rokhsar D."/>
            <person name="Schmutz J."/>
        </authorList>
    </citation>
    <scope>NUCLEOTIDE SEQUENCE</scope>
    <source>
        <tissue evidence="6">Leaf extractions</tissue>
    </source>
</reference>
<dbReference type="GO" id="GO:0080044">
    <property type="term" value="F:quercetin 7-O-glucosyltransferase activity"/>
    <property type="evidence" value="ECO:0000318"/>
    <property type="project" value="GO_Central"/>
</dbReference>
<reference evidence="6" key="4">
    <citation type="submission" date="2023-07" db="EMBL/GenBank/DDBJ databases">
        <authorList>
            <person name="Myburg A.A."/>
            <person name="Grattapaglia D."/>
            <person name="Tuskan G.A."/>
            <person name="Hellsten U."/>
            <person name="Hayes R.D."/>
            <person name="Grimwood J."/>
            <person name="Jenkins J."/>
            <person name="Lindquist E."/>
            <person name="Tice H."/>
            <person name="Bauer D."/>
            <person name="Goodstein D.M."/>
            <person name="Dubchak I."/>
            <person name="Poliakov A."/>
            <person name="Mizrachi E."/>
            <person name="Kullan A.R."/>
            <person name="Hussey S.G."/>
            <person name="Pinard D."/>
            <person name="Van D.M."/>
            <person name="Singh P."/>
            <person name="Van J.I."/>
            <person name="Silva-Junior O.B."/>
            <person name="Togawa R.C."/>
            <person name="Pappas M.R."/>
            <person name="Faria D.A."/>
            <person name="Sansaloni C.P."/>
            <person name="Petroli C.D."/>
            <person name="Yang X."/>
            <person name="Ranjan P."/>
            <person name="Tschaplinski T.J."/>
            <person name="Ye C.Y."/>
            <person name="Li T."/>
            <person name="Sterck L."/>
            <person name="Vanneste K."/>
            <person name="Murat F."/>
            <person name="Soler M."/>
            <person name="Clemente H.S."/>
            <person name="Saidi N."/>
            <person name="Cassan-Wang H."/>
            <person name="Dunand C."/>
            <person name="Hefer C.A."/>
            <person name="Bornberg-Bauer E."/>
            <person name="Kersting A.R."/>
            <person name="Vining K."/>
            <person name="Amarasinghe V."/>
            <person name="Ranik M."/>
            <person name="Naithani S."/>
            <person name="Elser J."/>
            <person name="Boyd A.E."/>
            <person name="Liston A."/>
            <person name="Spatafora J.W."/>
            <person name="Dharmwardhana P."/>
            <person name="Raja R."/>
            <person name="Sullivan C."/>
            <person name="Romanel E."/>
            <person name="Alves-Ferreira M."/>
            <person name="Kulheim C."/>
            <person name="Foley W."/>
            <person name="Carocha V."/>
            <person name="Paiva J."/>
            <person name="Kudrna D."/>
            <person name="Brommonschenkel S.H."/>
            <person name="Pasquali G."/>
            <person name="Byrne M."/>
            <person name="Rigault P."/>
            <person name="Tibbits J."/>
            <person name="Spokevicius A."/>
            <person name="Jones R.C."/>
            <person name="Steane D.A."/>
            <person name="Vaillancourt R.E."/>
            <person name="Potts B.M."/>
            <person name="Joubert F."/>
            <person name="Barry K."/>
            <person name="Pappas G.J."/>
            <person name="Strauss S.H."/>
            <person name="Jaiswal P."/>
            <person name="Grima-Pettenati J."/>
            <person name="Salse J."/>
            <person name="Van D.P."/>
            <person name="Rokhsar D.S."/>
            <person name="Schmutz J."/>
        </authorList>
    </citation>
    <scope>NUCLEOTIDE SEQUENCE</scope>
    <source>
        <tissue evidence="6">Leaf extractions</tissue>
    </source>
</reference>
<dbReference type="InParanoid" id="A0A058ZV93"/>
<keyword evidence="3 4" id="KW-0808">Transferase</keyword>
<dbReference type="OrthoDB" id="5835829at2759"/>
<dbReference type="Gramene" id="KCW45291">
    <property type="protein sequence ID" value="KCW45291"/>
    <property type="gene ID" value="EUGRSUZ_L01047"/>
</dbReference>
<dbReference type="Pfam" id="PF00201">
    <property type="entry name" value="UDPGT"/>
    <property type="match status" value="1"/>
</dbReference>
<dbReference type="Proteomes" id="UP000030711">
    <property type="component" value="Unassembled WGS sequence"/>
</dbReference>
<keyword evidence="8" id="KW-1185">Reference proteome</keyword>
<organism evidence="7">
    <name type="scientific">Eucalyptus grandis</name>
    <name type="common">Flooded gum</name>
    <dbReference type="NCBI Taxonomy" id="71139"/>
    <lineage>
        <taxon>Eukaryota</taxon>
        <taxon>Viridiplantae</taxon>
        <taxon>Streptophyta</taxon>
        <taxon>Embryophyta</taxon>
        <taxon>Tracheophyta</taxon>
        <taxon>Spermatophyta</taxon>
        <taxon>Magnoliopsida</taxon>
        <taxon>eudicotyledons</taxon>
        <taxon>Gunneridae</taxon>
        <taxon>Pentapetalae</taxon>
        <taxon>rosids</taxon>
        <taxon>malvids</taxon>
        <taxon>Myrtales</taxon>
        <taxon>Myrtaceae</taxon>
        <taxon>Myrtoideae</taxon>
        <taxon>Eucalypteae</taxon>
        <taxon>Eucalyptus</taxon>
    </lineage>
</organism>